<keyword evidence="1" id="KW-0472">Membrane</keyword>
<evidence type="ECO:0000256" key="1">
    <source>
        <dbReference type="SAM" id="Phobius"/>
    </source>
</evidence>
<dbReference type="EMBL" id="VSRR010004761">
    <property type="protein sequence ID" value="MPC40634.1"/>
    <property type="molecule type" value="Genomic_DNA"/>
</dbReference>
<reference evidence="2 3" key="1">
    <citation type="submission" date="2019-05" db="EMBL/GenBank/DDBJ databases">
        <title>Another draft genome of Portunus trituberculatus and its Hox gene families provides insights of decapod evolution.</title>
        <authorList>
            <person name="Jeong J.-H."/>
            <person name="Song I."/>
            <person name="Kim S."/>
            <person name="Choi T."/>
            <person name="Kim D."/>
            <person name="Ryu S."/>
            <person name="Kim W."/>
        </authorList>
    </citation>
    <scope>NUCLEOTIDE SEQUENCE [LARGE SCALE GENOMIC DNA]</scope>
    <source>
        <tissue evidence="2">Muscle</tissue>
    </source>
</reference>
<feature type="transmembrane region" description="Helical" evidence="1">
    <location>
        <begin position="32"/>
        <end position="52"/>
    </location>
</feature>
<keyword evidence="1" id="KW-1133">Transmembrane helix</keyword>
<organism evidence="2 3">
    <name type="scientific">Portunus trituberculatus</name>
    <name type="common">Swimming crab</name>
    <name type="synonym">Neptunus trituberculatus</name>
    <dbReference type="NCBI Taxonomy" id="210409"/>
    <lineage>
        <taxon>Eukaryota</taxon>
        <taxon>Metazoa</taxon>
        <taxon>Ecdysozoa</taxon>
        <taxon>Arthropoda</taxon>
        <taxon>Crustacea</taxon>
        <taxon>Multicrustacea</taxon>
        <taxon>Malacostraca</taxon>
        <taxon>Eumalacostraca</taxon>
        <taxon>Eucarida</taxon>
        <taxon>Decapoda</taxon>
        <taxon>Pleocyemata</taxon>
        <taxon>Brachyura</taxon>
        <taxon>Eubrachyura</taxon>
        <taxon>Portunoidea</taxon>
        <taxon>Portunidae</taxon>
        <taxon>Portuninae</taxon>
        <taxon>Portunus</taxon>
    </lineage>
</organism>
<keyword evidence="1" id="KW-0812">Transmembrane</keyword>
<comment type="caution">
    <text evidence="2">The sequence shown here is derived from an EMBL/GenBank/DDBJ whole genome shotgun (WGS) entry which is preliminary data.</text>
</comment>
<dbReference type="AlphaFoldDB" id="A0A5B7F7W3"/>
<keyword evidence="3" id="KW-1185">Reference proteome</keyword>
<evidence type="ECO:0000313" key="2">
    <source>
        <dbReference type="EMBL" id="MPC40634.1"/>
    </source>
</evidence>
<accession>A0A5B7F7W3</accession>
<gene>
    <name evidence="2" type="ORF">E2C01_034197</name>
</gene>
<name>A0A5B7F7W3_PORTR</name>
<dbReference type="Proteomes" id="UP000324222">
    <property type="component" value="Unassembled WGS sequence"/>
</dbReference>
<sequence>MGLPSSPTSIPNLVLLIPPSPTAARMRRRCTVFWSLGILGQIWISTTLPLIASTTPAGA</sequence>
<proteinExistence type="predicted"/>
<evidence type="ECO:0000313" key="3">
    <source>
        <dbReference type="Proteomes" id="UP000324222"/>
    </source>
</evidence>
<protein>
    <submittedName>
        <fullName evidence="2">Uncharacterized protein</fullName>
    </submittedName>
</protein>